<keyword evidence="7 10" id="KW-0812">Transmembrane</keyword>
<keyword evidence="12" id="KW-1185">Reference proteome</keyword>
<comment type="caution">
    <text evidence="11">The sequence shown here is derived from an EMBL/GenBank/DDBJ whole genome shotgun (WGS) entry which is preliminary data.</text>
</comment>
<keyword evidence="4 10" id="KW-0489">Methyltransferase</keyword>
<dbReference type="Pfam" id="PF04140">
    <property type="entry name" value="ICMT"/>
    <property type="match status" value="1"/>
</dbReference>
<dbReference type="InterPro" id="IPR025770">
    <property type="entry name" value="PPMT_MeTrfase"/>
</dbReference>
<evidence type="ECO:0000256" key="10">
    <source>
        <dbReference type="RuleBase" id="RU362022"/>
    </source>
</evidence>
<dbReference type="PANTHER" id="PTHR12714:SF9">
    <property type="entry name" value="PROTEIN-S-ISOPRENYLCYSTEINE O-METHYLTRANSFERASE"/>
    <property type="match status" value="1"/>
</dbReference>
<gene>
    <name evidence="11" type="ORF">L1049_022662</name>
</gene>
<comment type="similarity">
    <text evidence="2 10">Belongs to the class VI-like SAM-binding methyltransferase superfamily. Isoprenylcysteine carboxyl methyltransferase family.</text>
</comment>
<comment type="caution">
    <text evidence="10">Lacks conserved residue(s) required for the propagation of feature annotation.</text>
</comment>
<dbReference type="GO" id="GO:0004671">
    <property type="term" value="F:protein C-terminal S-isoprenylcysteine carboxyl O-methyltransferase activity"/>
    <property type="evidence" value="ECO:0007669"/>
    <property type="project" value="UniProtKB-EC"/>
</dbReference>
<evidence type="ECO:0000313" key="12">
    <source>
        <dbReference type="Proteomes" id="UP001415857"/>
    </source>
</evidence>
<protein>
    <recommendedName>
        <fullName evidence="3 10">Protein-S-isoprenylcysteine O-methyltransferase</fullName>
        <ecNumber evidence="3 10">2.1.1.100</ecNumber>
    </recommendedName>
</protein>
<comment type="catalytic activity">
    <reaction evidence="10">
        <text>[protein]-C-terminal S-[(2E,6E)-farnesyl]-L-cysteine + S-adenosyl-L-methionine = [protein]-C-terminal S-[(2E,6E)-farnesyl]-L-cysteine methyl ester + S-adenosyl-L-homocysteine</text>
        <dbReference type="Rhea" id="RHEA:21672"/>
        <dbReference type="Rhea" id="RHEA-COMP:12125"/>
        <dbReference type="Rhea" id="RHEA-COMP:12126"/>
        <dbReference type="ChEBI" id="CHEBI:57856"/>
        <dbReference type="ChEBI" id="CHEBI:59789"/>
        <dbReference type="ChEBI" id="CHEBI:90510"/>
        <dbReference type="ChEBI" id="CHEBI:90511"/>
        <dbReference type="EC" id="2.1.1.100"/>
    </reaction>
</comment>
<keyword evidence="9 10" id="KW-0472">Membrane</keyword>
<keyword evidence="6 10" id="KW-0949">S-adenosyl-L-methionine</keyword>
<organism evidence="11 12">
    <name type="scientific">Liquidambar formosana</name>
    <name type="common">Formosan gum</name>
    <dbReference type="NCBI Taxonomy" id="63359"/>
    <lineage>
        <taxon>Eukaryota</taxon>
        <taxon>Viridiplantae</taxon>
        <taxon>Streptophyta</taxon>
        <taxon>Embryophyta</taxon>
        <taxon>Tracheophyta</taxon>
        <taxon>Spermatophyta</taxon>
        <taxon>Magnoliopsida</taxon>
        <taxon>eudicotyledons</taxon>
        <taxon>Gunneridae</taxon>
        <taxon>Pentapetalae</taxon>
        <taxon>Saxifragales</taxon>
        <taxon>Altingiaceae</taxon>
        <taxon>Liquidambar</taxon>
    </lineage>
</organism>
<reference evidence="11 12" key="1">
    <citation type="journal article" date="2024" name="Plant J.">
        <title>Genome sequences and population genomics reveal climatic adaptation and genomic divergence between two closely related sweetgum species.</title>
        <authorList>
            <person name="Xu W.Q."/>
            <person name="Ren C.Q."/>
            <person name="Zhang X.Y."/>
            <person name="Comes H.P."/>
            <person name="Liu X.H."/>
            <person name="Li Y.G."/>
            <person name="Kettle C.J."/>
            <person name="Jalonen R."/>
            <person name="Gaisberger H."/>
            <person name="Ma Y.Z."/>
            <person name="Qiu Y.X."/>
        </authorList>
    </citation>
    <scope>NUCLEOTIDE SEQUENCE [LARGE SCALE GENOMIC DNA]</scope>
    <source>
        <strain evidence="11">Hangzhou</strain>
    </source>
</reference>
<keyword evidence="10" id="KW-0256">Endoplasmic reticulum</keyword>
<evidence type="ECO:0000256" key="5">
    <source>
        <dbReference type="ARBA" id="ARBA00022679"/>
    </source>
</evidence>
<evidence type="ECO:0000256" key="7">
    <source>
        <dbReference type="ARBA" id="ARBA00022692"/>
    </source>
</evidence>
<dbReference type="AlphaFoldDB" id="A0AAP0REV9"/>
<dbReference type="PROSITE" id="PS51564">
    <property type="entry name" value="SAM_ICMT"/>
    <property type="match status" value="1"/>
</dbReference>
<feature type="transmembrane region" description="Helical" evidence="10">
    <location>
        <begin position="133"/>
        <end position="161"/>
    </location>
</feature>
<dbReference type="InterPro" id="IPR007269">
    <property type="entry name" value="ICMT_MeTrfase"/>
</dbReference>
<evidence type="ECO:0000256" key="1">
    <source>
        <dbReference type="ARBA" id="ARBA00004141"/>
    </source>
</evidence>
<sequence length="195" mass="22557">MVFNYTTCRQLSQMLSATVFFHSSEYILASAIHGISNVTLSSLLISNKYLLAIGCSLLEYMFESFFFPGLKECWWVSNAGLALVMIGEIIRKMGILTAGRAFTHRIRIYHKEDHKLVTHGIYRIIRHPGYCGFLIWAIGIQIMLCNPFCTIAFALVLWQFFSERISDEEYFLREFFGSQYEEYAKRVQSGIPFVK</sequence>
<evidence type="ECO:0000256" key="4">
    <source>
        <dbReference type="ARBA" id="ARBA00022603"/>
    </source>
</evidence>
<evidence type="ECO:0000256" key="8">
    <source>
        <dbReference type="ARBA" id="ARBA00022989"/>
    </source>
</evidence>
<dbReference type="PANTHER" id="PTHR12714">
    <property type="entry name" value="PROTEIN-S ISOPRENYLCYSTEINE O-METHYLTRANSFERASE"/>
    <property type="match status" value="1"/>
</dbReference>
<dbReference type="EMBL" id="JBBPBK010000011">
    <property type="protein sequence ID" value="KAK9275398.1"/>
    <property type="molecule type" value="Genomic_DNA"/>
</dbReference>
<keyword evidence="5" id="KW-0808">Transferase</keyword>
<evidence type="ECO:0000256" key="9">
    <source>
        <dbReference type="ARBA" id="ARBA00023136"/>
    </source>
</evidence>
<dbReference type="GO" id="GO:0005789">
    <property type="term" value="C:endoplasmic reticulum membrane"/>
    <property type="evidence" value="ECO:0007669"/>
    <property type="project" value="UniProtKB-SubCell"/>
</dbReference>
<keyword evidence="8 10" id="KW-1133">Transmembrane helix</keyword>
<evidence type="ECO:0000313" key="11">
    <source>
        <dbReference type="EMBL" id="KAK9275398.1"/>
    </source>
</evidence>
<dbReference type="EC" id="2.1.1.100" evidence="3 10"/>
<evidence type="ECO:0000256" key="2">
    <source>
        <dbReference type="ARBA" id="ARBA00009140"/>
    </source>
</evidence>
<comment type="subcellular location">
    <subcellularLocation>
        <location evidence="10">Endoplasmic reticulum membrane</location>
        <topology evidence="10">Multi-pass membrane protein</topology>
    </subcellularLocation>
    <subcellularLocation>
        <location evidence="1">Membrane</location>
        <topology evidence="1">Multi-pass membrane protein</topology>
    </subcellularLocation>
</comment>
<dbReference type="Gene3D" id="1.20.120.1630">
    <property type="match status" value="1"/>
</dbReference>
<accession>A0AAP0REV9</accession>
<dbReference type="GO" id="GO:0032259">
    <property type="term" value="P:methylation"/>
    <property type="evidence" value="ECO:0007669"/>
    <property type="project" value="UniProtKB-KW"/>
</dbReference>
<comment type="cofactor">
    <cofactor evidence="10">
        <name>Zn(2+)</name>
        <dbReference type="ChEBI" id="CHEBI:29105"/>
    </cofactor>
    <text evidence="10">Divalent metal cations. Probably Zn(2+).</text>
</comment>
<name>A0AAP0REV9_LIQFO</name>
<evidence type="ECO:0000256" key="6">
    <source>
        <dbReference type="ARBA" id="ARBA00022691"/>
    </source>
</evidence>
<dbReference type="Proteomes" id="UP001415857">
    <property type="component" value="Unassembled WGS sequence"/>
</dbReference>
<evidence type="ECO:0000256" key="3">
    <source>
        <dbReference type="ARBA" id="ARBA00012151"/>
    </source>
</evidence>
<proteinExistence type="inferred from homology"/>